<organism evidence="1">
    <name type="scientific">viral metagenome</name>
    <dbReference type="NCBI Taxonomy" id="1070528"/>
    <lineage>
        <taxon>unclassified sequences</taxon>
        <taxon>metagenomes</taxon>
        <taxon>organismal metagenomes</taxon>
    </lineage>
</organism>
<dbReference type="AlphaFoldDB" id="A0A6C0EIN3"/>
<reference evidence="1" key="1">
    <citation type="journal article" date="2020" name="Nature">
        <title>Giant virus diversity and host interactions through global metagenomics.</title>
        <authorList>
            <person name="Schulz F."/>
            <person name="Roux S."/>
            <person name="Paez-Espino D."/>
            <person name="Jungbluth S."/>
            <person name="Walsh D.A."/>
            <person name="Denef V.J."/>
            <person name="McMahon K.D."/>
            <person name="Konstantinidis K.T."/>
            <person name="Eloe-Fadrosh E.A."/>
            <person name="Kyrpides N.C."/>
            <person name="Woyke T."/>
        </authorList>
    </citation>
    <scope>NUCLEOTIDE SEQUENCE</scope>
    <source>
        <strain evidence="1">GVMAG-M-3300001351-8</strain>
    </source>
</reference>
<dbReference type="EMBL" id="MN738867">
    <property type="protein sequence ID" value="QHT29036.1"/>
    <property type="molecule type" value="Genomic_DNA"/>
</dbReference>
<protein>
    <submittedName>
        <fullName evidence="1">Uncharacterized protein</fullName>
    </submittedName>
</protein>
<name>A0A6C0EIN3_9ZZZZ</name>
<accession>A0A6C0EIN3</accession>
<proteinExistence type="predicted"/>
<evidence type="ECO:0000313" key="1">
    <source>
        <dbReference type="EMBL" id="QHT29036.1"/>
    </source>
</evidence>
<sequence>MAMTSIEKLYAIQSIIGIFTQLKDILKPVGGIQSTQRVDDKKIKKIKRY</sequence>